<sequence length="236" mass="27101">MKRAVWIILFFGFGVNLMFAARPMITDDARVVDEHSCQLETWGQYSHQIGEFWAIAGCNFIYDVEISFGGLLSNEPTQAMSDHRAKWGGRELVIGAKKVLKDLETDGYSFGLALGNAYNFRRLKNPNDFYLYVPISKAFFDNRLFVHANLGYKLEHNTSSEHIYNVGLGLEQEVSKRVWVLAETIYERLDTPKYQFGLRIWLMPDRIQLDGTYGNAFKGGQSWLSVGLRFLGPRMY</sequence>
<accession>A0A650EMC0</accession>
<protein>
    <recommendedName>
        <fullName evidence="2">Outer membrane protein</fullName>
    </recommendedName>
</protein>
<dbReference type="AlphaFoldDB" id="A0A650EMC0"/>
<organism evidence="1">
    <name type="scientific">uncultured Helicobacter sp</name>
    <dbReference type="NCBI Taxonomy" id="175537"/>
    <lineage>
        <taxon>Bacteria</taxon>
        <taxon>Pseudomonadati</taxon>
        <taxon>Campylobacterota</taxon>
        <taxon>Epsilonproteobacteria</taxon>
        <taxon>Campylobacterales</taxon>
        <taxon>Helicobacteraceae</taxon>
        <taxon>Helicobacter</taxon>
        <taxon>environmental samples</taxon>
    </lineage>
</organism>
<evidence type="ECO:0008006" key="2">
    <source>
        <dbReference type="Google" id="ProtNLM"/>
    </source>
</evidence>
<name>A0A650EMC0_9HELI</name>
<evidence type="ECO:0000313" key="1">
    <source>
        <dbReference type="EMBL" id="QGT50441.1"/>
    </source>
</evidence>
<reference evidence="1" key="1">
    <citation type="journal article" date="2020" name="J. ISSAAS">
        <title>Lactobacilli and other gastrointestinal microbiota of Peromyscus leucopus, reservoir host for agents of Lyme disease and other zoonoses in North America.</title>
        <authorList>
            <person name="Milovic A."/>
            <person name="Bassam K."/>
            <person name="Shao H."/>
            <person name="Chatzistamou I."/>
            <person name="Tufts D.M."/>
            <person name="Diuk-Wasser M."/>
            <person name="Barbour A.G."/>
        </authorList>
    </citation>
    <scope>NUCLEOTIDE SEQUENCE</scope>
    <source>
        <strain evidence="1">LL4</strain>
    </source>
</reference>
<dbReference type="EMBL" id="MN577569">
    <property type="protein sequence ID" value="QGT50441.1"/>
    <property type="molecule type" value="Genomic_DNA"/>
</dbReference>
<gene>
    <name evidence="1" type="ORF">Helico5904_1130</name>
</gene>
<proteinExistence type="predicted"/>